<protein>
    <submittedName>
        <fullName evidence="3">DUF1311 domain-containing protein</fullName>
    </submittedName>
</protein>
<accession>A0A931HDF1</accession>
<dbReference type="Gene3D" id="1.20.1270.180">
    <property type="match status" value="1"/>
</dbReference>
<dbReference type="AlphaFoldDB" id="A0A931HDF1"/>
<dbReference type="EMBL" id="JADZGI010000001">
    <property type="protein sequence ID" value="MBH0113762.1"/>
    <property type="molecule type" value="Genomic_DNA"/>
</dbReference>
<gene>
    <name evidence="3" type="ORF">I5E68_12485</name>
</gene>
<evidence type="ECO:0000313" key="4">
    <source>
        <dbReference type="Proteomes" id="UP000617634"/>
    </source>
</evidence>
<dbReference type="Pfam" id="PF07007">
    <property type="entry name" value="LprI"/>
    <property type="match status" value="1"/>
</dbReference>
<dbReference type="InterPro" id="IPR009739">
    <property type="entry name" value="LprI-like_N"/>
</dbReference>
<evidence type="ECO:0000256" key="1">
    <source>
        <dbReference type="SAM" id="SignalP"/>
    </source>
</evidence>
<dbReference type="RefSeq" id="WP_197164145.1">
    <property type="nucleotide sequence ID" value="NZ_JADZGI010000001.1"/>
</dbReference>
<keyword evidence="4" id="KW-1185">Reference proteome</keyword>
<evidence type="ECO:0000259" key="2">
    <source>
        <dbReference type="Pfam" id="PF07007"/>
    </source>
</evidence>
<organism evidence="3 4">
    <name type="scientific">Novosphingobium aureum</name>
    <dbReference type="NCBI Taxonomy" id="2792964"/>
    <lineage>
        <taxon>Bacteria</taxon>
        <taxon>Pseudomonadati</taxon>
        <taxon>Pseudomonadota</taxon>
        <taxon>Alphaproteobacteria</taxon>
        <taxon>Sphingomonadales</taxon>
        <taxon>Sphingomonadaceae</taxon>
        <taxon>Novosphingobium</taxon>
    </lineage>
</organism>
<sequence>MIAALLLSAAASAGVCADARTQTDMNICSFETYKAADAALNAAWKQAYARARARGGKTAPRLLDAQRKWLAFRDAQCLAENGPRDESGTIWPLLQNGCLTKLTEARTADLREYVETAN</sequence>
<evidence type="ECO:0000313" key="3">
    <source>
        <dbReference type="EMBL" id="MBH0113762.1"/>
    </source>
</evidence>
<dbReference type="Proteomes" id="UP000617634">
    <property type="component" value="Unassembled WGS sequence"/>
</dbReference>
<feature type="chain" id="PRO_5037943555" evidence="1">
    <location>
        <begin position="18"/>
        <end position="118"/>
    </location>
</feature>
<feature type="domain" description="Lysozyme inhibitor LprI-like N-terminal" evidence="2">
    <location>
        <begin position="16"/>
        <end position="110"/>
    </location>
</feature>
<keyword evidence="1" id="KW-0732">Signal</keyword>
<reference evidence="3" key="1">
    <citation type="submission" date="2020-11" db="EMBL/GenBank/DDBJ databases">
        <title>Novosphingobium aureum sp. nov., a marine bacterium isolated from sediment of a salt flat.</title>
        <authorList>
            <person name="Yoo Y."/>
            <person name="Kim J.-J."/>
        </authorList>
    </citation>
    <scope>NUCLEOTIDE SEQUENCE</scope>
    <source>
        <strain evidence="3">YJ-S2-02</strain>
    </source>
</reference>
<comment type="caution">
    <text evidence="3">The sequence shown here is derived from an EMBL/GenBank/DDBJ whole genome shotgun (WGS) entry which is preliminary data.</text>
</comment>
<proteinExistence type="predicted"/>
<feature type="signal peptide" evidence="1">
    <location>
        <begin position="1"/>
        <end position="17"/>
    </location>
</feature>
<name>A0A931HDF1_9SPHN</name>